<reference evidence="1 2" key="1">
    <citation type="submission" date="2015-05" db="EMBL/GenBank/DDBJ databases">
        <authorList>
            <person name="Tang B."/>
            <person name="Yu Y."/>
        </authorList>
    </citation>
    <scope>NUCLEOTIDE SEQUENCE [LARGE SCALE GENOMIC DNA]</scope>
    <source>
        <strain evidence="1 2">DSM 7029</strain>
    </source>
</reference>
<dbReference type="AlphaFoldDB" id="A0A0G3BUX9"/>
<dbReference type="RefSeq" id="WP_047196382.1">
    <property type="nucleotide sequence ID" value="NZ_CP011371.1"/>
</dbReference>
<evidence type="ECO:0000313" key="2">
    <source>
        <dbReference type="Proteomes" id="UP000035352"/>
    </source>
</evidence>
<sequence length="87" mass="9792">MGQFRKGASFDTQGEDGCADSVVAWVEYIHMDEGGRERYNGEPSGFESLRLEDGRHVRAMGDERYETGSSGLVLHRVFRSTPAHDFH</sequence>
<name>A0A0G3BUX9_9BURK</name>
<dbReference type="Proteomes" id="UP000035352">
    <property type="component" value="Chromosome"/>
</dbReference>
<organism evidence="1 2">
    <name type="scientific">Caldimonas brevitalea</name>
    <dbReference type="NCBI Taxonomy" id="413882"/>
    <lineage>
        <taxon>Bacteria</taxon>
        <taxon>Pseudomonadati</taxon>
        <taxon>Pseudomonadota</taxon>
        <taxon>Betaproteobacteria</taxon>
        <taxon>Burkholderiales</taxon>
        <taxon>Sphaerotilaceae</taxon>
        <taxon>Caldimonas</taxon>
    </lineage>
</organism>
<dbReference type="EMBL" id="CP011371">
    <property type="protein sequence ID" value="AKJ31196.1"/>
    <property type="molecule type" value="Genomic_DNA"/>
</dbReference>
<dbReference type="KEGG" id="pbh:AAW51_4505"/>
<proteinExistence type="predicted"/>
<protein>
    <submittedName>
        <fullName evidence="1">Uncharacterized protein</fullName>
    </submittedName>
</protein>
<evidence type="ECO:0000313" key="1">
    <source>
        <dbReference type="EMBL" id="AKJ31196.1"/>
    </source>
</evidence>
<keyword evidence="2" id="KW-1185">Reference proteome</keyword>
<gene>
    <name evidence="1" type="ORF">AAW51_4505</name>
</gene>
<accession>A0A0G3BUX9</accession>